<organism evidence="1 2">
    <name type="scientific">Pristionchus fissidentatus</name>
    <dbReference type="NCBI Taxonomy" id="1538716"/>
    <lineage>
        <taxon>Eukaryota</taxon>
        <taxon>Metazoa</taxon>
        <taxon>Ecdysozoa</taxon>
        <taxon>Nematoda</taxon>
        <taxon>Chromadorea</taxon>
        <taxon>Rhabditida</taxon>
        <taxon>Rhabditina</taxon>
        <taxon>Diplogasteromorpha</taxon>
        <taxon>Diplogasteroidea</taxon>
        <taxon>Neodiplogasteridae</taxon>
        <taxon>Pristionchus</taxon>
    </lineage>
</organism>
<protein>
    <submittedName>
        <fullName evidence="1">Uncharacterized protein</fullName>
    </submittedName>
</protein>
<name>A0AAV5VAB6_9BILA</name>
<evidence type="ECO:0000313" key="1">
    <source>
        <dbReference type="EMBL" id="GMT16158.1"/>
    </source>
</evidence>
<dbReference type="EMBL" id="BTSY01000002">
    <property type="protein sequence ID" value="GMT16158.1"/>
    <property type="molecule type" value="Genomic_DNA"/>
</dbReference>
<dbReference type="Proteomes" id="UP001432322">
    <property type="component" value="Unassembled WGS sequence"/>
</dbReference>
<reference evidence="1" key="1">
    <citation type="submission" date="2023-10" db="EMBL/GenBank/DDBJ databases">
        <title>Genome assembly of Pristionchus species.</title>
        <authorList>
            <person name="Yoshida K."/>
            <person name="Sommer R.J."/>
        </authorList>
    </citation>
    <scope>NUCLEOTIDE SEQUENCE</scope>
    <source>
        <strain evidence="1">RS5133</strain>
    </source>
</reference>
<proteinExistence type="predicted"/>
<accession>A0AAV5VAB6</accession>
<sequence length="80" mass="9289">VNIHHYRKTSVHLGSNDVQIQAILASRLIFFRALVASRSEICRIVHLAIFVIPTNVFWESEPPLSKWRFSERNSEKDLTV</sequence>
<comment type="caution">
    <text evidence="1">The sequence shown here is derived from an EMBL/GenBank/DDBJ whole genome shotgun (WGS) entry which is preliminary data.</text>
</comment>
<gene>
    <name evidence="1" type="ORF">PFISCL1PPCAC_7455</name>
</gene>
<feature type="non-terminal residue" evidence="1">
    <location>
        <position position="80"/>
    </location>
</feature>
<dbReference type="AlphaFoldDB" id="A0AAV5VAB6"/>
<evidence type="ECO:0000313" key="2">
    <source>
        <dbReference type="Proteomes" id="UP001432322"/>
    </source>
</evidence>
<keyword evidence="2" id="KW-1185">Reference proteome</keyword>
<feature type="non-terminal residue" evidence="1">
    <location>
        <position position="1"/>
    </location>
</feature>